<dbReference type="AlphaFoldDB" id="A0A4Q6XS73"/>
<protein>
    <submittedName>
        <fullName evidence="7">Arylsulfatase</fullName>
    </submittedName>
</protein>
<name>A0A4Q6XS73_9SPHI</name>
<dbReference type="Gene3D" id="3.40.720.10">
    <property type="entry name" value="Alkaline Phosphatase, subunit A"/>
    <property type="match status" value="1"/>
</dbReference>
<comment type="similarity">
    <text evidence="1">Belongs to the sulfatase family.</text>
</comment>
<keyword evidence="4" id="KW-0106">Calcium</keyword>
<dbReference type="GO" id="GO:0046872">
    <property type="term" value="F:metal ion binding"/>
    <property type="evidence" value="ECO:0007669"/>
    <property type="project" value="UniProtKB-KW"/>
</dbReference>
<evidence type="ECO:0000256" key="4">
    <source>
        <dbReference type="ARBA" id="ARBA00022837"/>
    </source>
</evidence>
<dbReference type="InterPro" id="IPR000917">
    <property type="entry name" value="Sulfatase_N"/>
</dbReference>
<dbReference type="FunFam" id="3.40.720.10:FF:000047">
    <property type="entry name" value="Arylsulfatase"/>
    <property type="match status" value="1"/>
</dbReference>
<feature type="domain" description="Sulfatase N-terminal" evidence="6">
    <location>
        <begin position="33"/>
        <end position="455"/>
    </location>
</feature>
<dbReference type="PANTHER" id="PTHR42693">
    <property type="entry name" value="ARYLSULFATASE FAMILY MEMBER"/>
    <property type="match status" value="1"/>
</dbReference>
<keyword evidence="5" id="KW-0732">Signal</keyword>
<accession>A0A4Q6XS73</accession>
<reference evidence="7 8" key="1">
    <citation type="submission" date="2019-02" db="EMBL/GenBank/DDBJ databases">
        <authorList>
            <person name="Li Y."/>
        </authorList>
    </citation>
    <scope>NUCLEOTIDE SEQUENCE [LARGE SCALE GENOMIC DNA]</scope>
    <source>
        <strain evidence="7 8">30C10-4-7</strain>
    </source>
</reference>
<dbReference type="Proteomes" id="UP000292855">
    <property type="component" value="Unassembled WGS sequence"/>
</dbReference>
<keyword evidence="2" id="KW-0479">Metal-binding</keyword>
<evidence type="ECO:0000256" key="3">
    <source>
        <dbReference type="ARBA" id="ARBA00022801"/>
    </source>
</evidence>
<dbReference type="RefSeq" id="WP_130142277.1">
    <property type="nucleotide sequence ID" value="NZ_SGIT01000002.1"/>
</dbReference>
<dbReference type="Gene3D" id="3.30.1120.10">
    <property type="match status" value="1"/>
</dbReference>
<dbReference type="EMBL" id="SGIT01000002">
    <property type="protein sequence ID" value="RZF60362.1"/>
    <property type="molecule type" value="Genomic_DNA"/>
</dbReference>
<evidence type="ECO:0000256" key="5">
    <source>
        <dbReference type="SAM" id="SignalP"/>
    </source>
</evidence>
<dbReference type="GO" id="GO:0004065">
    <property type="term" value="F:arylsulfatase activity"/>
    <property type="evidence" value="ECO:0007669"/>
    <property type="project" value="TreeGrafter"/>
</dbReference>
<comment type="caution">
    <text evidence="7">The sequence shown here is derived from an EMBL/GenBank/DDBJ whole genome shotgun (WGS) entry which is preliminary data.</text>
</comment>
<evidence type="ECO:0000313" key="7">
    <source>
        <dbReference type="EMBL" id="RZF60362.1"/>
    </source>
</evidence>
<evidence type="ECO:0000313" key="8">
    <source>
        <dbReference type="Proteomes" id="UP000292855"/>
    </source>
</evidence>
<dbReference type="Pfam" id="PF00884">
    <property type="entry name" value="Sulfatase"/>
    <property type="match status" value="1"/>
</dbReference>
<feature type="signal peptide" evidence="5">
    <location>
        <begin position="1"/>
        <end position="24"/>
    </location>
</feature>
<organism evidence="7 8">
    <name type="scientific">Sphingobacterium corticibacterium</name>
    <dbReference type="NCBI Taxonomy" id="2484746"/>
    <lineage>
        <taxon>Bacteria</taxon>
        <taxon>Pseudomonadati</taxon>
        <taxon>Bacteroidota</taxon>
        <taxon>Sphingobacteriia</taxon>
        <taxon>Sphingobacteriales</taxon>
        <taxon>Sphingobacteriaceae</taxon>
        <taxon>Sphingobacterium</taxon>
    </lineage>
</organism>
<dbReference type="OrthoDB" id="9803751at2"/>
<dbReference type="PROSITE" id="PS00149">
    <property type="entry name" value="SULFATASE_2"/>
    <property type="match status" value="1"/>
</dbReference>
<dbReference type="InterPro" id="IPR024607">
    <property type="entry name" value="Sulfatase_CS"/>
</dbReference>
<gene>
    <name evidence="7" type="ORF">EWE74_14755</name>
</gene>
<dbReference type="CDD" id="cd16025">
    <property type="entry name" value="PAS_like"/>
    <property type="match status" value="1"/>
</dbReference>
<evidence type="ECO:0000256" key="2">
    <source>
        <dbReference type="ARBA" id="ARBA00022723"/>
    </source>
</evidence>
<dbReference type="InterPro" id="IPR017850">
    <property type="entry name" value="Alkaline_phosphatase_core_sf"/>
</dbReference>
<sequence length="563" mass="63331">MKTIILQVSSILLFVCSIIGSVFAQSKATAKRPNIIVILADDLGYSDLGCYGGEINTPNLDWLASQGIRSTSFYNASRCCPTRASLLTGLYPHTAGIGNMTTDQKAPGYRGQLTPNTVTIAQVLKDAGYQTGMVGKWHVSETKPFPDNEQQLQWLDHQIQDKAFSDTLSYPTHKGFQKYYGNIWGVVDFFDPFSLVNGTTPVKNVPADFYYTNVLGDSAVAYIDYFTKNEDPFFMYVAFTAPHWPLQALEKDIQKYEDTYKKGWEHIRTQRYQKMIELGVINPKQVPLSDFMRDGKTWENNPDSIWDARAMAVHAAMVDCLDQNVGKLIDQLKKSGELENTFIMFLSDNGASPERPEAFGPGYDRSGTTRNGEKVSFSVNKDVLPGSQKTHMGIGQQWANAINTPFRYWKAKEHEGGINTPFIAYWPQGINSINKFNRVPAHIIDLMATCIEVSGASYPQTFDGNTITPSPGKSLIPVLNGKITKQLHDELFWEHNGAAALRQGDWKIVRLGGKADWELYNLAVDRTEINNLAKKFPNKVDQMQEKWQQLANQYQVFPKPVTR</sequence>
<evidence type="ECO:0000259" key="6">
    <source>
        <dbReference type="Pfam" id="PF00884"/>
    </source>
</evidence>
<feature type="chain" id="PRO_5020712158" evidence="5">
    <location>
        <begin position="25"/>
        <end position="563"/>
    </location>
</feature>
<keyword evidence="3" id="KW-0378">Hydrolase</keyword>
<dbReference type="PANTHER" id="PTHR42693:SF53">
    <property type="entry name" value="ENDO-4-O-SULFATASE"/>
    <property type="match status" value="1"/>
</dbReference>
<keyword evidence="8" id="KW-1185">Reference proteome</keyword>
<evidence type="ECO:0000256" key="1">
    <source>
        <dbReference type="ARBA" id="ARBA00008779"/>
    </source>
</evidence>
<dbReference type="InterPro" id="IPR050738">
    <property type="entry name" value="Sulfatase"/>
</dbReference>
<dbReference type="SUPFAM" id="SSF53649">
    <property type="entry name" value="Alkaline phosphatase-like"/>
    <property type="match status" value="1"/>
</dbReference>
<proteinExistence type="inferred from homology"/>